<sequence>MIQGPFPKECVVLACIKPLPEDDGFGPALAARLHVHPGSPGGTVCIEAGTAGLRFNLLLVDGNCRRTVRDIAVDEVGEERGKISGIDCFLRVKPMVFARRRFRNVNMLKAIRARSAQIVHIPQTIRGEASRPPIAATRRIWLRLPCAAEGGVS</sequence>
<dbReference type="SUPFAM" id="SSF53163">
    <property type="entry name" value="HybD-like"/>
    <property type="match status" value="1"/>
</dbReference>
<dbReference type="KEGG" id="sfu:Sfum_3962"/>
<accession>A0LQC7</accession>
<dbReference type="HOGENOM" id="CLU_1712367_0_0_7"/>
<reference evidence="1 2" key="1">
    <citation type="submission" date="2006-10" db="EMBL/GenBank/DDBJ databases">
        <title>Complete sequence of Syntrophobacter fumaroxidans MPOB.</title>
        <authorList>
            <consortium name="US DOE Joint Genome Institute"/>
            <person name="Copeland A."/>
            <person name="Lucas S."/>
            <person name="Lapidus A."/>
            <person name="Barry K."/>
            <person name="Detter J.C."/>
            <person name="Glavina del Rio T."/>
            <person name="Hammon N."/>
            <person name="Israni S."/>
            <person name="Pitluck S."/>
            <person name="Goltsman E.G."/>
            <person name="Martinez M."/>
            <person name="Schmutz J."/>
            <person name="Larimer F."/>
            <person name="Land M."/>
            <person name="Hauser L."/>
            <person name="Kyrpides N."/>
            <person name="Kim E."/>
            <person name="Boone D.R."/>
            <person name="Brockman F."/>
            <person name="Culley D."/>
            <person name="Ferry J."/>
            <person name="Gunsalus R."/>
            <person name="McInerney M.J."/>
            <person name="Morrison M."/>
            <person name="Plugge C."/>
            <person name="Rohlin L."/>
            <person name="Scholten J."/>
            <person name="Sieber J."/>
            <person name="Stams A.J.M."/>
            <person name="Worm P."/>
            <person name="Henstra A.M."/>
            <person name="Richardson P."/>
        </authorList>
    </citation>
    <scope>NUCLEOTIDE SEQUENCE [LARGE SCALE GENOMIC DNA]</scope>
    <source>
        <strain evidence="2">DSM 10017 / MPOB</strain>
    </source>
</reference>
<dbReference type="STRING" id="335543.Sfum_3962"/>
<dbReference type="Proteomes" id="UP000001784">
    <property type="component" value="Chromosome"/>
</dbReference>
<dbReference type="AlphaFoldDB" id="A0LQC7"/>
<name>A0LQC7_SYNFM</name>
<keyword evidence="2" id="KW-1185">Reference proteome</keyword>
<dbReference type="EMBL" id="CP000478">
    <property type="protein sequence ID" value="ABK19629.1"/>
    <property type="molecule type" value="Genomic_DNA"/>
</dbReference>
<gene>
    <name evidence="1" type="ordered locus">Sfum_3962</name>
</gene>
<dbReference type="InterPro" id="IPR023430">
    <property type="entry name" value="Pept_HybD-like_dom_sf"/>
</dbReference>
<evidence type="ECO:0000313" key="1">
    <source>
        <dbReference type="EMBL" id="ABK19629.1"/>
    </source>
</evidence>
<evidence type="ECO:0000313" key="2">
    <source>
        <dbReference type="Proteomes" id="UP000001784"/>
    </source>
</evidence>
<protein>
    <submittedName>
        <fullName evidence="1">Uncharacterized protein</fullName>
    </submittedName>
</protein>
<organism evidence="1 2">
    <name type="scientific">Syntrophobacter fumaroxidans (strain DSM 10017 / MPOB)</name>
    <dbReference type="NCBI Taxonomy" id="335543"/>
    <lineage>
        <taxon>Bacteria</taxon>
        <taxon>Pseudomonadati</taxon>
        <taxon>Thermodesulfobacteriota</taxon>
        <taxon>Syntrophobacteria</taxon>
        <taxon>Syntrophobacterales</taxon>
        <taxon>Syntrophobacteraceae</taxon>
        <taxon>Syntrophobacter</taxon>
    </lineage>
</organism>
<proteinExistence type="predicted"/>
<dbReference type="InParanoid" id="A0LQC7"/>
<dbReference type="eggNOG" id="COG0680">
    <property type="taxonomic scope" value="Bacteria"/>
</dbReference>